<comment type="function">
    <text evidence="1 9">Catalyzes the decarboxylation of orotidine 5'-monophosphate (OMP) to uridine 5'-monophosphate (UMP).</text>
</comment>
<feature type="binding site" evidence="9">
    <location>
        <begin position="60"/>
        <end position="69"/>
    </location>
    <ligand>
        <name>substrate</name>
    </ligand>
</feature>
<dbReference type="OrthoDB" id="9806203at2"/>
<keyword evidence="5 9" id="KW-0665">Pyrimidine biosynthesis</keyword>
<accession>A0A150FAD4</accession>
<feature type="binding site" evidence="9 11">
    <location>
        <position position="185"/>
    </location>
    <ligand>
        <name>substrate</name>
    </ligand>
</feature>
<dbReference type="PANTHER" id="PTHR32119">
    <property type="entry name" value="OROTIDINE 5'-PHOSPHATE DECARBOXYLASE"/>
    <property type="match status" value="1"/>
</dbReference>
<dbReference type="Proteomes" id="UP000075430">
    <property type="component" value="Unassembled WGS sequence"/>
</dbReference>
<evidence type="ECO:0000256" key="1">
    <source>
        <dbReference type="ARBA" id="ARBA00002356"/>
    </source>
</evidence>
<feature type="binding site" evidence="9 11">
    <location>
        <position position="194"/>
    </location>
    <ligand>
        <name>substrate</name>
    </ligand>
</feature>
<dbReference type="HAMAP" id="MF_01200_B">
    <property type="entry name" value="OMPdecase_type1_B"/>
    <property type="match status" value="1"/>
</dbReference>
<dbReference type="PANTHER" id="PTHR32119:SF2">
    <property type="entry name" value="OROTIDINE 5'-PHOSPHATE DECARBOXYLASE"/>
    <property type="match status" value="1"/>
</dbReference>
<dbReference type="SUPFAM" id="SSF51366">
    <property type="entry name" value="Ribulose-phoshate binding barrel"/>
    <property type="match status" value="1"/>
</dbReference>
<comment type="similarity">
    <text evidence="8 9">Belongs to the OMP decarboxylase family. Type 1 subfamily.</text>
</comment>
<feature type="active site" description="For OMPdecase activity" evidence="10">
    <location>
        <position position="60"/>
    </location>
</feature>
<dbReference type="RefSeq" id="WP_061520459.1">
    <property type="nucleotide sequence ID" value="NZ_JARLZY010000019.1"/>
</dbReference>
<dbReference type="UniPathway" id="UPA00070">
    <property type="reaction ID" value="UER00120"/>
</dbReference>
<proteinExistence type="inferred from homology"/>
<evidence type="ECO:0000256" key="10">
    <source>
        <dbReference type="PIRSR" id="PIRSR614732-1"/>
    </source>
</evidence>
<comment type="catalytic activity">
    <reaction evidence="7 9 12">
        <text>orotidine 5'-phosphate + H(+) = UMP + CO2</text>
        <dbReference type="Rhea" id="RHEA:11596"/>
        <dbReference type="ChEBI" id="CHEBI:15378"/>
        <dbReference type="ChEBI" id="CHEBI:16526"/>
        <dbReference type="ChEBI" id="CHEBI:57538"/>
        <dbReference type="ChEBI" id="CHEBI:57865"/>
        <dbReference type="EC" id="4.1.1.23"/>
    </reaction>
</comment>
<dbReference type="Pfam" id="PF00215">
    <property type="entry name" value="OMPdecase"/>
    <property type="match status" value="1"/>
</dbReference>
<evidence type="ECO:0000256" key="9">
    <source>
        <dbReference type="HAMAP-Rule" id="MF_01200"/>
    </source>
</evidence>
<feature type="binding site" evidence="9 11">
    <location>
        <position position="33"/>
    </location>
    <ligand>
        <name>substrate</name>
    </ligand>
</feature>
<comment type="subunit">
    <text evidence="3 9">Homodimer.</text>
</comment>
<dbReference type="InterPro" id="IPR047596">
    <property type="entry name" value="OMPdecase_bac"/>
</dbReference>
<evidence type="ECO:0000256" key="4">
    <source>
        <dbReference type="ARBA" id="ARBA00022793"/>
    </source>
</evidence>
<evidence type="ECO:0000313" key="15">
    <source>
        <dbReference type="Proteomes" id="UP000075430"/>
    </source>
</evidence>
<feature type="binding site" evidence="9 11">
    <location>
        <position position="214"/>
    </location>
    <ligand>
        <name>substrate</name>
    </ligand>
</feature>
<dbReference type="InterPro" id="IPR014732">
    <property type="entry name" value="OMPdecase"/>
</dbReference>
<feature type="binding site" evidence="9 11">
    <location>
        <position position="215"/>
    </location>
    <ligand>
        <name>substrate</name>
    </ligand>
</feature>
<name>A0A150FAD4_9BACI</name>
<evidence type="ECO:0000256" key="5">
    <source>
        <dbReference type="ARBA" id="ARBA00022975"/>
    </source>
</evidence>
<dbReference type="EMBL" id="LSBA01000005">
    <property type="protein sequence ID" value="KXZ22104.1"/>
    <property type="molecule type" value="Genomic_DNA"/>
</dbReference>
<evidence type="ECO:0000313" key="14">
    <source>
        <dbReference type="EMBL" id="KXZ22104.1"/>
    </source>
</evidence>
<organism evidence="14 15">
    <name type="scientific">Bacillus nakamurai</name>
    <dbReference type="NCBI Taxonomy" id="1793963"/>
    <lineage>
        <taxon>Bacteria</taxon>
        <taxon>Bacillati</taxon>
        <taxon>Bacillota</taxon>
        <taxon>Bacilli</taxon>
        <taxon>Bacillales</taxon>
        <taxon>Bacillaceae</taxon>
        <taxon>Bacillus</taxon>
    </lineage>
</organism>
<evidence type="ECO:0000256" key="6">
    <source>
        <dbReference type="ARBA" id="ARBA00023239"/>
    </source>
</evidence>
<comment type="pathway">
    <text evidence="2 9 12">Pyrimidine metabolism; UMP biosynthesis via de novo pathway; UMP from orotate: step 2/2.</text>
</comment>
<keyword evidence="6 9" id="KW-0456">Lyase</keyword>
<feature type="domain" description="Orotidine 5'-phosphate decarboxylase" evidence="13">
    <location>
        <begin position="5"/>
        <end position="230"/>
    </location>
</feature>
<dbReference type="InterPro" id="IPR001754">
    <property type="entry name" value="OMPdeCOase_dom"/>
</dbReference>
<dbReference type="SMART" id="SM00934">
    <property type="entry name" value="OMPdecase"/>
    <property type="match status" value="1"/>
</dbReference>
<gene>
    <name evidence="9" type="primary">pyrF</name>
    <name evidence="14" type="ORF">AXI58_08895</name>
</gene>
<dbReference type="InterPro" id="IPR018089">
    <property type="entry name" value="OMPdecase_AS"/>
</dbReference>
<evidence type="ECO:0000256" key="2">
    <source>
        <dbReference type="ARBA" id="ARBA00004861"/>
    </source>
</evidence>
<dbReference type="FunFam" id="3.20.20.70:FF:000015">
    <property type="entry name" value="Orotidine 5'-phosphate decarboxylase"/>
    <property type="match status" value="1"/>
</dbReference>
<dbReference type="STRING" id="1793963.AXI58_08895"/>
<protein>
    <recommendedName>
        <fullName evidence="9">Orotidine 5'-phosphate decarboxylase</fullName>
        <ecNumber evidence="9">4.1.1.23</ecNumber>
    </recommendedName>
    <alternativeName>
        <fullName evidence="9">OMP decarboxylase</fullName>
        <shortName evidence="9">OMPDCase</shortName>
        <shortName evidence="9">OMPdecase</shortName>
    </alternativeName>
</protein>
<evidence type="ECO:0000256" key="11">
    <source>
        <dbReference type="PIRSR" id="PIRSR614732-2"/>
    </source>
</evidence>
<evidence type="ECO:0000256" key="8">
    <source>
        <dbReference type="ARBA" id="ARBA00061012"/>
    </source>
</evidence>
<dbReference type="GO" id="GO:0006207">
    <property type="term" value="P:'de novo' pyrimidine nucleobase biosynthetic process"/>
    <property type="evidence" value="ECO:0007669"/>
    <property type="project" value="InterPro"/>
</dbReference>
<evidence type="ECO:0000256" key="7">
    <source>
        <dbReference type="ARBA" id="ARBA00049157"/>
    </source>
</evidence>
<dbReference type="NCBIfam" id="TIGR01740">
    <property type="entry name" value="pyrF"/>
    <property type="match status" value="1"/>
</dbReference>
<dbReference type="InterPro" id="IPR013785">
    <property type="entry name" value="Aldolase_TIM"/>
</dbReference>
<feature type="binding site" evidence="9 11">
    <location>
        <position position="11"/>
    </location>
    <ligand>
        <name>substrate</name>
    </ligand>
</feature>
<dbReference type="GO" id="GO:0005829">
    <property type="term" value="C:cytosol"/>
    <property type="evidence" value="ECO:0007669"/>
    <property type="project" value="TreeGrafter"/>
</dbReference>
<feature type="active site" description="For OMPdecase activity" evidence="10">
    <location>
        <position position="62"/>
    </location>
</feature>
<dbReference type="EC" id="4.1.1.23" evidence="9"/>
<feature type="active site" description="Proton donor" evidence="9">
    <location>
        <position position="62"/>
    </location>
</feature>
<evidence type="ECO:0000256" key="3">
    <source>
        <dbReference type="ARBA" id="ARBA00011738"/>
    </source>
</evidence>
<evidence type="ECO:0000259" key="13">
    <source>
        <dbReference type="SMART" id="SM00934"/>
    </source>
</evidence>
<dbReference type="NCBIfam" id="NF001273">
    <property type="entry name" value="PRK00230.1"/>
    <property type="match status" value="1"/>
</dbReference>
<sequence length="239" mass="26157">MKNNLPIIALDFASADETLAFLDLFQKERLFVKVGMELFYQEGPAIIQQLKERNCELFLDLKLHDIPTTVNKAMKRLASLGVDLVNVHAAGGAQMMRAALEGLEEGAPAGKKRPSLIAVTQLTSTSEQMAQEELLLQKPLLETVVHYSKMAEESGIDGVVCSVHEAKAIYETVRPSFLTVTPGIRMSQDAADDQVRVATPAFARENGSSAIVVGRSITKAENPVKAYQSIKLEWEGVCQ</sequence>
<reference evidence="15" key="1">
    <citation type="submission" date="2016-02" db="EMBL/GenBank/DDBJ databases">
        <authorList>
            <person name="Dunlap C."/>
        </authorList>
    </citation>
    <scope>NUCLEOTIDE SEQUENCE [LARGE SCALE GENOMIC DNA]</scope>
    <source>
        <strain evidence="15">NRRL B-41092</strain>
    </source>
</reference>
<evidence type="ECO:0000256" key="12">
    <source>
        <dbReference type="RuleBase" id="RU000512"/>
    </source>
</evidence>
<dbReference type="InterPro" id="IPR011060">
    <property type="entry name" value="RibuloseP-bd_barrel"/>
</dbReference>
<dbReference type="Gene3D" id="3.20.20.70">
    <property type="entry name" value="Aldolase class I"/>
    <property type="match status" value="1"/>
</dbReference>
<dbReference type="PROSITE" id="PS00156">
    <property type="entry name" value="OMPDECASE"/>
    <property type="match status" value="1"/>
</dbReference>
<dbReference type="GO" id="GO:0044205">
    <property type="term" value="P:'de novo' UMP biosynthetic process"/>
    <property type="evidence" value="ECO:0007669"/>
    <property type="project" value="UniProtKB-UniRule"/>
</dbReference>
<dbReference type="AlphaFoldDB" id="A0A150FAD4"/>
<dbReference type="CDD" id="cd04725">
    <property type="entry name" value="OMP_decarboxylase_like"/>
    <property type="match status" value="1"/>
</dbReference>
<keyword evidence="15" id="KW-1185">Reference proteome</keyword>
<keyword evidence="4 9" id="KW-0210">Decarboxylase</keyword>
<feature type="active site" description="For OMPdecase activity" evidence="10">
    <location>
        <position position="65"/>
    </location>
</feature>
<comment type="caution">
    <text evidence="14">The sequence shown here is derived from an EMBL/GenBank/DDBJ whole genome shotgun (WGS) entry which is preliminary data.</text>
</comment>
<dbReference type="GO" id="GO:0004590">
    <property type="term" value="F:orotidine-5'-phosphate decarboxylase activity"/>
    <property type="evidence" value="ECO:0007669"/>
    <property type="project" value="UniProtKB-UniRule"/>
</dbReference>
<feature type="binding site" evidence="9 11">
    <location>
        <position position="123"/>
    </location>
    <ligand>
        <name>substrate</name>
    </ligand>
</feature>